<dbReference type="RefSeq" id="WP_124087219.1">
    <property type="nucleotide sequence ID" value="NZ_UXAW01000075.1"/>
</dbReference>
<organism evidence="3 4">
    <name type="scientific">Pseudogemmobacter humi</name>
    <dbReference type="NCBI Taxonomy" id="2483812"/>
    <lineage>
        <taxon>Bacteria</taxon>
        <taxon>Pseudomonadati</taxon>
        <taxon>Pseudomonadota</taxon>
        <taxon>Alphaproteobacteria</taxon>
        <taxon>Rhodobacterales</taxon>
        <taxon>Paracoccaceae</taxon>
        <taxon>Pseudogemmobacter</taxon>
    </lineage>
</organism>
<evidence type="ECO:0000313" key="4">
    <source>
        <dbReference type="Proteomes" id="UP000277498"/>
    </source>
</evidence>
<dbReference type="Proteomes" id="UP000277498">
    <property type="component" value="Unassembled WGS sequence"/>
</dbReference>
<dbReference type="EMBL" id="UXAW01000075">
    <property type="protein sequence ID" value="VDC30193.1"/>
    <property type="molecule type" value="Genomic_DNA"/>
</dbReference>
<evidence type="ECO:0000313" key="3">
    <source>
        <dbReference type="EMBL" id="VDC30193.1"/>
    </source>
</evidence>
<name>A0A3P5X739_9RHOB</name>
<accession>A0A3P5X739</accession>
<keyword evidence="4" id="KW-1185">Reference proteome</keyword>
<feature type="chain" id="PRO_5018006151" evidence="2">
    <location>
        <begin position="22"/>
        <end position="133"/>
    </location>
</feature>
<dbReference type="AlphaFoldDB" id="A0A3P5X739"/>
<proteinExistence type="predicted"/>
<gene>
    <name evidence="3" type="ORF">XINFAN_02472</name>
</gene>
<evidence type="ECO:0000256" key="2">
    <source>
        <dbReference type="SAM" id="SignalP"/>
    </source>
</evidence>
<evidence type="ECO:0000256" key="1">
    <source>
        <dbReference type="SAM" id="MobiDB-lite"/>
    </source>
</evidence>
<feature type="region of interest" description="Disordered" evidence="1">
    <location>
        <begin position="61"/>
        <end position="90"/>
    </location>
</feature>
<protein>
    <submittedName>
        <fullName evidence="3">Uncharacterized protein</fullName>
    </submittedName>
</protein>
<reference evidence="3 4" key="1">
    <citation type="submission" date="2018-11" db="EMBL/GenBank/DDBJ databases">
        <authorList>
            <person name="Criscuolo A."/>
        </authorList>
    </citation>
    <scope>NUCLEOTIDE SEQUENCE [LARGE SCALE GENOMIC DNA]</scope>
    <source>
        <strain evidence="3">ACIP111625</strain>
    </source>
</reference>
<sequence>MDRLITASIAALSSAAPPALAGDLLCEREQICSGPGTCRSLPAGDPARLVEIRGFDTDAPSVLSGGEETRLRPRKQRVPDLRHRDGRSPDGAELTVMWMRTHYTYFSIEQKVADGTTFSSSGSCLLRHSDPVS</sequence>
<feature type="signal peptide" evidence="2">
    <location>
        <begin position="1"/>
        <end position="21"/>
    </location>
</feature>
<keyword evidence="2" id="KW-0732">Signal</keyword>
<feature type="compositionally biased region" description="Basic and acidic residues" evidence="1">
    <location>
        <begin position="67"/>
        <end position="90"/>
    </location>
</feature>